<keyword evidence="1" id="KW-0175">Coiled coil</keyword>
<proteinExistence type="predicted"/>
<evidence type="ECO:0000313" key="3">
    <source>
        <dbReference type="EMBL" id="CAK9873778.1"/>
    </source>
</evidence>
<accession>A0ABP1BFH6</accession>
<gene>
    <name evidence="3" type="ORF">CSSPJE1EN2_LOCUS16250</name>
</gene>
<evidence type="ECO:0000256" key="2">
    <source>
        <dbReference type="SAM" id="MobiDB-lite"/>
    </source>
</evidence>
<dbReference type="PANTHER" id="PTHR31071">
    <property type="entry name" value="GB|AAF24581.1"/>
    <property type="match status" value="1"/>
</dbReference>
<feature type="compositionally biased region" description="Polar residues" evidence="2">
    <location>
        <begin position="134"/>
        <end position="143"/>
    </location>
</feature>
<dbReference type="Proteomes" id="UP001497522">
    <property type="component" value="Chromosome 3"/>
</dbReference>
<dbReference type="EMBL" id="OZ023704">
    <property type="protein sequence ID" value="CAK9873778.1"/>
    <property type="molecule type" value="Genomic_DNA"/>
</dbReference>
<sequence>MGRGRPLCDIKFWGGRFHNMKKKSCSANTFWSLLQGMRVKRVSKSSRRVAVGPSTPVPSWNAFSNQLNDSIAFAAATAADVSVQTAAAAGVRSTTISARKLAASLWELQDLPAPGISVGTTQYLPSSGEEETSDTASPISQADLSYSSPRSAMFSNHQFSKVCLLSLLLMQHIQTNLHREGQRQHGKLISERKGDVKAGKKFTPVTTMSDLLKVLSRIRILEEQHNSTLSTASALRVQLDNANARVQELELAQDAAHEEIEALMKKLAKVKSSWRTEQNKFKSAVQALKEEVEDEQKARSQIEVANGKMTKELMDSKMAVMNMVEELARERKARELMEDVCDELAREIAEDKAEVEDLKQDSIKMYEELEEERRMLQLAEVWREERVQMKLSEAKLSLEEKGAALDVLCSELQTFLWAGRCWNRADFIQEAEVLYNVVTAIHPRGIIASYPPADIKQEPLLENDLYGLDLSYDKQADCQYSHTQESILDPPNGHSQQNIFYPPNWDNRWPDDSGPREGAQPYMPLMYPVHEIQRTFGQLQAEERKNNVCEYEQVSRSQVSGYEDYMKGIADEENSLEVNNDDALYHHQKEDLDRVVCEASEDEIDQGVEVGGGMRHGDVPCMSHGMEDIHITHLQEDNHGQVEALDEVILHGQTQQVDWELVPQQSSWISCSNPQIERGLKGHVLWPKGLMDVVLKENKFEVPI</sequence>
<evidence type="ECO:0000313" key="4">
    <source>
        <dbReference type="Proteomes" id="UP001497522"/>
    </source>
</evidence>
<reference evidence="3" key="1">
    <citation type="submission" date="2024-03" db="EMBL/GenBank/DDBJ databases">
        <authorList>
            <consortium name="ELIXIR-Norway"/>
            <consortium name="Elixir Norway"/>
        </authorList>
    </citation>
    <scope>NUCLEOTIDE SEQUENCE</scope>
</reference>
<feature type="coiled-coil region" evidence="1">
    <location>
        <begin position="232"/>
        <end position="379"/>
    </location>
</feature>
<name>A0ABP1BFH6_9BRYO</name>
<keyword evidence="4" id="KW-1185">Reference proteome</keyword>
<feature type="region of interest" description="Disordered" evidence="2">
    <location>
        <begin position="122"/>
        <end position="143"/>
    </location>
</feature>
<dbReference type="InterPro" id="IPR043424">
    <property type="entry name" value="BLT-like"/>
</dbReference>
<organism evidence="3 4">
    <name type="scientific">Sphagnum jensenii</name>
    <dbReference type="NCBI Taxonomy" id="128206"/>
    <lineage>
        <taxon>Eukaryota</taxon>
        <taxon>Viridiplantae</taxon>
        <taxon>Streptophyta</taxon>
        <taxon>Embryophyta</taxon>
        <taxon>Bryophyta</taxon>
        <taxon>Sphagnophytina</taxon>
        <taxon>Sphagnopsida</taxon>
        <taxon>Sphagnales</taxon>
        <taxon>Sphagnaceae</taxon>
        <taxon>Sphagnum</taxon>
    </lineage>
</organism>
<evidence type="ECO:0000256" key="1">
    <source>
        <dbReference type="SAM" id="Coils"/>
    </source>
</evidence>
<protein>
    <submittedName>
        <fullName evidence="3">Uncharacterized protein</fullName>
    </submittedName>
</protein>
<dbReference type="PANTHER" id="PTHR31071:SF2">
    <property type="entry name" value="ACTIN CYTOSKELETON-REGULATORY COMPLEX PAN-LIKE PROTEIN"/>
    <property type="match status" value="1"/>
</dbReference>